<protein>
    <recommendedName>
        <fullName evidence="4">Transmembrane protein 37</fullName>
    </recommendedName>
</protein>
<dbReference type="GO" id="GO:0005262">
    <property type="term" value="F:calcium channel activity"/>
    <property type="evidence" value="ECO:0007669"/>
    <property type="project" value="InterPro"/>
</dbReference>
<organism evidence="2 3">
    <name type="scientific">Chiloscyllium punctatum</name>
    <name type="common">Brownbanded bambooshark</name>
    <name type="synonym">Hemiscyllium punctatum</name>
    <dbReference type="NCBI Taxonomy" id="137246"/>
    <lineage>
        <taxon>Eukaryota</taxon>
        <taxon>Metazoa</taxon>
        <taxon>Chordata</taxon>
        <taxon>Craniata</taxon>
        <taxon>Vertebrata</taxon>
        <taxon>Chondrichthyes</taxon>
        <taxon>Elasmobranchii</taxon>
        <taxon>Galeomorphii</taxon>
        <taxon>Galeoidea</taxon>
        <taxon>Orectolobiformes</taxon>
        <taxon>Hemiscylliidae</taxon>
        <taxon>Chiloscyllium</taxon>
    </lineage>
</organism>
<dbReference type="GO" id="GO:0016020">
    <property type="term" value="C:membrane"/>
    <property type="evidence" value="ECO:0007669"/>
    <property type="project" value="InterPro"/>
</dbReference>
<keyword evidence="1" id="KW-0472">Membrane</keyword>
<gene>
    <name evidence="2" type="ORF">chiPu_0003589</name>
</gene>
<feature type="transmembrane region" description="Helical" evidence="1">
    <location>
        <begin position="156"/>
        <end position="177"/>
    </location>
</feature>
<dbReference type="OrthoDB" id="9903296at2759"/>
<dbReference type="Proteomes" id="UP000287033">
    <property type="component" value="Unassembled WGS sequence"/>
</dbReference>
<reference evidence="2 3" key="1">
    <citation type="journal article" date="2018" name="Nat. Ecol. Evol.">
        <title>Shark genomes provide insights into elasmobranch evolution and the origin of vertebrates.</title>
        <authorList>
            <person name="Hara Y"/>
            <person name="Yamaguchi K"/>
            <person name="Onimaru K"/>
            <person name="Kadota M"/>
            <person name="Koyanagi M"/>
            <person name="Keeley SD"/>
            <person name="Tatsumi K"/>
            <person name="Tanaka K"/>
            <person name="Motone F"/>
            <person name="Kageyama Y"/>
            <person name="Nozu R"/>
            <person name="Adachi N"/>
            <person name="Nishimura O"/>
            <person name="Nakagawa R"/>
            <person name="Tanegashima C"/>
            <person name="Kiyatake I"/>
            <person name="Matsumoto R"/>
            <person name="Murakumo K"/>
            <person name="Nishida K"/>
            <person name="Terakita A"/>
            <person name="Kuratani S"/>
            <person name="Sato K"/>
            <person name="Hyodo S Kuraku.S."/>
        </authorList>
    </citation>
    <scope>NUCLEOTIDE SEQUENCE [LARGE SCALE GENOMIC DNA]</scope>
</reference>
<comment type="caution">
    <text evidence="2">The sequence shown here is derived from an EMBL/GenBank/DDBJ whole genome shotgun (WGS) entry which is preliminary data.</text>
</comment>
<dbReference type="AlphaFoldDB" id="A0A401S451"/>
<keyword evidence="3" id="KW-1185">Reference proteome</keyword>
<dbReference type="EMBL" id="BEZZ01000079">
    <property type="protein sequence ID" value="GCC25183.1"/>
    <property type="molecule type" value="Genomic_DNA"/>
</dbReference>
<proteinExistence type="predicted"/>
<evidence type="ECO:0000313" key="2">
    <source>
        <dbReference type="EMBL" id="GCC25183.1"/>
    </source>
</evidence>
<feature type="transmembrane region" description="Helical" evidence="1">
    <location>
        <begin position="87"/>
        <end position="107"/>
    </location>
</feature>
<dbReference type="PANTHER" id="PTHR31767:SF0">
    <property type="entry name" value="VOLTAGE-DEPENDENT CALCIUM CHANNEL GAMMA-LIKE SUBUNIT"/>
    <property type="match status" value="1"/>
</dbReference>
<dbReference type="Gene3D" id="1.20.140.150">
    <property type="match status" value="1"/>
</dbReference>
<dbReference type="GO" id="GO:0005244">
    <property type="term" value="F:voltage-gated monoatomic ion channel activity"/>
    <property type="evidence" value="ECO:0007669"/>
    <property type="project" value="InterPro"/>
</dbReference>
<feature type="transmembrane region" description="Helical" evidence="1">
    <location>
        <begin position="127"/>
        <end position="150"/>
    </location>
</feature>
<dbReference type="Pfam" id="PF15108">
    <property type="entry name" value="TMEM37"/>
    <property type="match status" value="1"/>
</dbReference>
<keyword evidence="1" id="KW-1133">Transmembrane helix</keyword>
<accession>A0A401S451</accession>
<keyword evidence="1" id="KW-0812">Transmembrane</keyword>
<evidence type="ECO:0000256" key="1">
    <source>
        <dbReference type="SAM" id="Phobius"/>
    </source>
</evidence>
<evidence type="ECO:0000313" key="3">
    <source>
        <dbReference type="Proteomes" id="UP000287033"/>
    </source>
</evidence>
<dbReference type="PANTHER" id="PTHR31767">
    <property type="entry name" value="VOLTAGE-DEPENDENT CALCIUM CHANNEL GAMMA-LIKE SUBUNIT"/>
    <property type="match status" value="1"/>
</dbReference>
<dbReference type="InterPro" id="IPR029372">
    <property type="entry name" value="Tmem37"/>
</dbReference>
<sequence>MKLNVLLKVQEGLQGWKVGTSALNTVLKILIILCTTIAVVLSSISVCSSFWLFADRKLFGLWHFCTVEYDSEPQCTTDLSVAEVNGLYTALVFTRIVITCAVVLAIFGLDMLITSQICQDTYSRRKWAYGSGLILLAFFMTSVGVLVFAIQLWTFITFTGISLAYWCAFITSFLFFINGISGLHMYSITNSEISADI</sequence>
<name>A0A401S451_CHIPU</name>
<feature type="transmembrane region" description="Helical" evidence="1">
    <location>
        <begin position="29"/>
        <end position="54"/>
    </location>
</feature>
<dbReference type="OMA" id="WCEFIAT"/>
<evidence type="ECO:0008006" key="4">
    <source>
        <dbReference type="Google" id="ProtNLM"/>
    </source>
</evidence>